<feature type="region of interest" description="Disordered" evidence="1">
    <location>
        <begin position="135"/>
        <end position="190"/>
    </location>
</feature>
<reference evidence="2 3" key="1">
    <citation type="submission" date="2018-02" db="EMBL/GenBank/DDBJ databases">
        <title>Genome sequence of the basidiomycete white-rot fungus Phlebia centrifuga.</title>
        <authorList>
            <person name="Granchi Z."/>
            <person name="Peng M."/>
            <person name="de Vries R.P."/>
            <person name="Hilden K."/>
            <person name="Makela M.R."/>
            <person name="Grigoriev I."/>
            <person name="Riley R."/>
        </authorList>
    </citation>
    <scope>NUCLEOTIDE SEQUENCE [LARGE SCALE GENOMIC DNA]</scope>
    <source>
        <strain evidence="2 3">FBCC195</strain>
    </source>
</reference>
<feature type="region of interest" description="Disordered" evidence="1">
    <location>
        <begin position="366"/>
        <end position="393"/>
    </location>
</feature>
<feature type="compositionally biased region" description="Polar residues" evidence="1">
    <location>
        <begin position="210"/>
        <end position="221"/>
    </location>
</feature>
<organism evidence="2 3">
    <name type="scientific">Hermanssonia centrifuga</name>
    <dbReference type="NCBI Taxonomy" id="98765"/>
    <lineage>
        <taxon>Eukaryota</taxon>
        <taxon>Fungi</taxon>
        <taxon>Dikarya</taxon>
        <taxon>Basidiomycota</taxon>
        <taxon>Agaricomycotina</taxon>
        <taxon>Agaricomycetes</taxon>
        <taxon>Polyporales</taxon>
        <taxon>Meruliaceae</taxon>
        <taxon>Hermanssonia</taxon>
    </lineage>
</organism>
<feature type="compositionally biased region" description="Pro residues" evidence="1">
    <location>
        <begin position="47"/>
        <end position="64"/>
    </location>
</feature>
<evidence type="ECO:0000256" key="1">
    <source>
        <dbReference type="SAM" id="MobiDB-lite"/>
    </source>
</evidence>
<comment type="caution">
    <text evidence="2">The sequence shown here is derived from an EMBL/GenBank/DDBJ whole genome shotgun (WGS) entry which is preliminary data.</text>
</comment>
<feature type="region of interest" description="Disordered" evidence="1">
    <location>
        <begin position="437"/>
        <end position="465"/>
    </location>
</feature>
<accession>A0A2R6QIL1</accession>
<feature type="region of interest" description="Disordered" evidence="1">
    <location>
        <begin position="297"/>
        <end position="325"/>
    </location>
</feature>
<feature type="region of interest" description="Disordered" evidence="1">
    <location>
        <begin position="210"/>
        <end position="266"/>
    </location>
</feature>
<dbReference type="EMBL" id="MLYV02000341">
    <property type="protein sequence ID" value="PSS08843.1"/>
    <property type="molecule type" value="Genomic_DNA"/>
</dbReference>
<feature type="compositionally biased region" description="Basic and acidic residues" evidence="1">
    <location>
        <begin position="384"/>
        <end position="393"/>
    </location>
</feature>
<dbReference type="AlphaFoldDB" id="A0A2R6QIL1"/>
<feature type="compositionally biased region" description="Low complexity" evidence="1">
    <location>
        <begin position="170"/>
        <end position="185"/>
    </location>
</feature>
<feature type="compositionally biased region" description="Low complexity" evidence="1">
    <location>
        <begin position="230"/>
        <end position="245"/>
    </location>
</feature>
<evidence type="ECO:0000313" key="2">
    <source>
        <dbReference type="EMBL" id="PSS08843.1"/>
    </source>
</evidence>
<proteinExistence type="predicted"/>
<dbReference type="Proteomes" id="UP000186601">
    <property type="component" value="Unassembled WGS sequence"/>
</dbReference>
<dbReference type="STRING" id="98765.A0A2R6QIL1"/>
<feature type="compositionally biased region" description="Basic and acidic residues" evidence="1">
    <location>
        <begin position="455"/>
        <end position="465"/>
    </location>
</feature>
<feature type="compositionally biased region" description="Polar residues" evidence="1">
    <location>
        <begin position="297"/>
        <end position="306"/>
    </location>
</feature>
<name>A0A2R6QIL1_9APHY</name>
<sequence>MSRVGLSSASRRRTESATPPPALASARSPSIDIRSSQRGRHVADYTPPTPVSELPEPPDTPPPLESAYVACMAGSVSSHSSRRSTPELSSSSSPTAPTVALHPSSRVFQPHSPEASYSGLHDRKPIAMNYAHGVHSYHRGYPGPDKRDEDNLSSPTESAAHPYNDIDDAPSPSSSAGSQQQPFSQEAGQSCQYRYQSHYAASPGLSQFQAFKQEVPSNDAVSRQPPPTYPSYTASSPTHPLSPLLSQPPSPTYARSPSTTHAAGFTPIDHTTTASLHQDSTVMNTNYSSLSMAGCLSTSTPTSRGNHQIGGHPNSPHSQYPALPSGLAQNYTHMQSVHGESQDPASPHCRFPSVVLAPIQRDHFLRDENSRRSLRRAPSYNTNDQHHHSVSHHNDIQAHDIDNDSRTQSLAAHYPGMHQAQAQLAHRSQAHLPQYAYTYSSPSNTHNSSTAWRSDLPRERSMLVQ</sequence>
<feature type="compositionally biased region" description="Polar residues" evidence="1">
    <location>
        <begin position="437"/>
        <end position="452"/>
    </location>
</feature>
<feature type="region of interest" description="Disordered" evidence="1">
    <location>
        <begin position="1"/>
        <end position="123"/>
    </location>
</feature>
<protein>
    <submittedName>
        <fullName evidence="2">Uncharacterized protein</fullName>
    </submittedName>
</protein>
<keyword evidence="3" id="KW-1185">Reference proteome</keyword>
<gene>
    <name evidence="2" type="ORF">PHLCEN_2v3458</name>
</gene>
<evidence type="ECO:0000313" key="3">
    <source>
        <dbReference type="Proteomes" id="UP000186601"/>
    </source>
</evidence>